<feature type="active site" description="Acyl-ester intermediate" evidence="7">
    <location>
        <position position="78"/>
    </location>
</feature>
<keyword evidence="12" id="KW-0121">Carboxypeptidase</keyword>
<dbReference type="SUPFAM" id="SSF56601">
    <property type="entry name" value="beta-lactamase/transpeptidase-like"/>
    <property type="match status" value="1"/>
</dbReference>
<feature type="active site" description="Proton acceptor" evidence="7">
    <location>
        <position position="81"/>
    </location>
</feature>
<evidence type="ECO:0000256" key="1">
    <source>
        <dbReference type="ARBA" id="ARBA00007164"/>
    </source>
</evidence>
<dbReference type="Gene3D" id="3.40.710.10">
    <property type="entry name" value="DD-peptidase/beta-lactamase superfamily"/>
    <property type="match status" value="1"/>
</dbReference>
<dbReference type="InterPro" id="IPR012338">
    <property type="entry name" value="Beta-lactam/transpept-like"/>
</dbReference>
<evidence type="ECO:0000313" key="12">
    <source>
        <dbReference type="EMBL" id="QDV58853.1"/>
    </source>
</evidence>
<keyword evidence="13" id="KW-1185">Reference proteome</keyword>
<evidence type="ECO:0000313" key="13">
    <source>
        <dbReference type="Proteomes" id="UP000316770"/>
    </source>
</evidence>
<evidence type="ECO:0000259" key="11">
    <source>
        <dbReference type="Pfam" id="PF00768"/>
    </source>
</evidence>
<evidence type="ECO:0000256" key="4">
    <source>
        <dbReference type="ARBA" id="ARBA00022960"/>
    </source>
</evidence>
<evidence type="ECO:0000256" key="5">
    <source>
        <dbReference type="ARBA" id="ARBA00022984"/>
    </source>
</evidence>
<organism evidence="12 13">
    <name type="scientific">Rosistilla oblonga</name>
    <dbReference type="NCBI Taxonomy" id="2527990"/>
    <lineage>
        <taxon>Bacteria</taxon>
        <taxon>Pseudomonadati</taxon>
        <taxon>Planctomycetota</taxon>
        <taxon>Planctomycetia</taxon>
        <taxon>Pirellulales</taxon>
        <taxon>Pirellulaceae</taxon>
        <taxon>Rosistilla</taxon>
    </lineage>
</organism>
<proteinExistence type="inferred from homology"/>
<dbReference type="GO" id="GO:0071555">
    <property type="term" value="P:cell wall organization"/>
    <property type="evidence" value="ECO:0007669"/>
    <property type="project" value="UniProtKB-KW"/>
</dbReference>
<dbReference type="EC" id="3.4.16.4" evidence="12"/>
<dbReference type="EMBL" id="CP036318">
    <property type="protein sequence ID" value="QDV58853.1"/>
    <property type="molecule type" value="Genomic_DNA"/>
</dbReference>
<dbReference type="InterPro" id="IPR001967">
    <property type="entry name" value="Peptidase_S11_N"/>
</dbReference>
<feature type="signal peptide" evidence="10">
    <location>
        <begin position="1"/>
        <end position="28"/>
    </location>
</feature>
<dbReference type="GO" id="GO:0009252">
    <property type="term" value="P:peptidoglycan biosynthetic process"/>
    <property type="evidence" value="ECO:0007669"/>
    <property type="project" value="UniProtKB-KW"/>
</dbReference>
<dbReference type="PRINTS" id="PR00725">
    <property type="entry name" value="DADACBPTASE1"/>
</dbReference>
<evidence type="ECO:0000256" key="9">
    <source>
        <dbReference type="RuleBase" id="RU004016"/>
    </source>
</evidence>
<accession>A0A518J0I5</accession>
<comment type="similarity">
    <text evidence="1 9">Belongs to the peptidase S11 family.</text>
</comment>
<reference evidence="12 13" key="1">
    <citation type="submission" date="2019-02" db="EMBL/GenBank/DDBJ databases">
        <title>Deep-cultivation of Planctomycetes and their phenomic and genomic characterization uncovers novel biology.</title>
        <authorList>
            <person name="Wiegand S."/>
            <person name="Jogler M."/>
            <person name="Boedeker C."/>
            <person name="Pinto D."/>
            <person name="Vollmers J."/>
            <person name="Rivas-Marin E."/>
            <person name="Kohn T."/>
            <person name="Peeters S.H."/>
            <person name="Heuer A."/>
            <person name="Rast P."/>
            <person name="Oberbeckmann S."/>
            <person name="Bunk B."/>
            <person name="Jeske O."/>
            <person name="Meyerdierks A."/>
            <person name="Storesund J.E."/>
            <person name="Kallscheuer N."/>
            <person name="Luecker S."/>
            <person name="Lage O.M."/>
            <person name="Pohl T."/>
            <person name="Merkel B.J."/>
            <person name="Hornburger P."/>
            <person name="Mueller R.-W."/>
            <person name="Bruemmer F."/>
            <person name="Labrenz M."/>
            <person name="Spormann A.M."/>
            <person name="Op den Camp H."/>
            <person name="Overmann J."/>
            <person name="Amann R."/>
            <person name="Jetten M.S.M."/>
            <person name="Mascher T."/>
            <person name="Medema M.H."/>
            <person name="Devos D.P."/>
            <person name="Kaster A.-K."/>
            <person name="Ovreas L."/>
            <person name="Rohde M."/>
            <person name="Galperin M.Y."/>
            <person name="Jogler C."/>
        </authorList>
    </citation>
    <scope>NUCLEOTIDE SEQUENCE [LARGE SCALE GENOMIC DNA]</scope>
    <source>
        <strain evidence="12 13">Mal33</strain>
    </source>
</reference>
<keyword evidence="3 12" id="KW-0378">Hydrolase</keyword>
<evidence type="ECO:0000256" key="2">
    <source>
        <dbReference type="ARBA" id="ARBA00022729"/>
    </source>
</evidence>
<dbReference type="GO" id="GO:0006508">
    <property type="term" value="P:proteolysis"/>
    <property type="evidence" value="ECO:0007669"/>
    <property type="project" value="InterPro"/>
</dbReference>
<dbReference type="GO" id="GO:0009002">
    <property type="term" value="F:serine-type D-Ala-D-Ala carboxypeptidase activity"/>
    <property type="evidence" value="ECO:0007669"/>
    <property type="project" value="UniProtKB-EC"/>
</dbReference>
<evidence type="ECO:0000256" key="6">
    <source>
        <dbReference type="ARBA" id="ARBA00023316"/>
    </source>
</evidence>
<feature type="binding site" evidence="8">
    <location>
        <position position="255"/>
    </location>
    <ligand>
        <name>substrate</name>
    </ligand>
</feature>
<dbReference type="InterPro" id="IPR018044">
    <property type="entry name" value="Peptidase_S11"/>
</dbReference>
<keyword evidence="6" id="KW-0961">Cell wall biogenesis/degradation</keyword>
<dbReference type="Proteomes" id="UP000316770">
    <property type="component" value="Chromosome"/>
</dbReference>
<dbReference type="GO" id="GO:0008360">
    <property type="term" value="P:regulation of cell shape"/>
    <property type="evidence" value="ECO:0007669"/>
    <property type="project" value="UniProtKB-KW"/>
</dbReference>
<keyword evidence="12" id="KW-0645">Protease</keyword>
<keyword evidence="4" id="KW-0133">Cell shape</keyword>
<feature type="active site" evidence="7">
    <location>
        <position position="138"/>
    </location>
</feature>
<evidence type="ECO:0000256" key="7">
    <source>
        <dbReference type="PIRSR" id="PIRSR618044-1"/>
    </source>
</evidence>
<feature type="domain" description="Peptidase S11 D-alanyl-D-alanine carboxypeptidase A N-terminal" evidence="11">
    <location>
        <begin position="47"/>
        <end position="284"/>
    </location>
</feature>
<keyword evidence="2 10" id="KW-0732">Signal</keyword>
<evidence type="ECO:0000256" key="10">
    <source>
        <dbReference type="SAM" id="SignalP"/>
    </source>
</evidence>
<keyword evidence="5" id="KW-0573">Peptidoglycan synthesis</keyword>
<dbReference type="PANTHER" id="PTHR21581:SF33">
    <property type="entry name" value="D-ALANYL-D-ALANINE CARBOXYPEPTIDASE DACB"/>
    <property type="match status" value="1"/>
</dbReference>
<dbReference type="Pfam" id="PF00768">
    <property type="entry name" value="Peptidase_S11"/>
    <property type="match status" value="1"/>
</dbReference>
<dbReference type="AlphaFoldDB" id="A0A518J0I5"/>
<gene>
    <name evidence="12" type="primary">dacB</name>
    <name evidence="12" type="ORF">Mal33_48780</name>
</gene>
<feature type="chain" id="PRO_5022031294" evidence="10">
    <location>
        <begin position="29"/>
        <end position="312"/>
    </location>
</feature>
<protein>
    <submittedName>
        <fullName evidence="12">D-alanyl-D-alanine carboxypeptidase DacB</fullName>
        <ecNumber evidence="12">3.4.16.4</ecNumber>
    </submittedName>
</protein>
<name>A0A518J0I5_9BACT</name>
<dbReference type="PANTHER" id="PTHR21581">
    <property type="entry name" value="D-ALANYL-D-ALANINE CARBOXYPEPTIDASE"/>
    <property type="match status" value="1"/>
</dbReference>
<sequence precursor="true">MRQMASTYSTLLAFIMAALFISGGAAHATGPEVERPKKPADPLIGPPFVTCKAWVIADGHTGEILAGGNEDEQRNPASITKIMTALVVLKLAEESPDVWEETITFSERADKTVGSSCRLNAGESLPVKELLYGLMLPSGNDASVAIAEHFGPRLAMENENGYDAFIRTMCETAKQLGMERTSYVNPHGLTHETHLTTAADMVKLTCEAMKYERFRDTVATRNHSTIVNTPEGEDRTVSWTNTNRLLAQEGYLGVKTGTTTAAGACLVSCAERNEKRLVMVVLGSTSSDARYVDARNLYRWIWKEIAAESQDE</sequence>
<evidence type="ECO:0000256" key="3">
    <source>
        <dbReference type="ARBA" id="ARBA00022801"/>
    </source>
</evidence>
<evidence type="ECO:0000256" key="8">
    <source>
        <dbReference type="PIRSR" id="PIRSR618044-2"/>
    </source>
</evidence>